<accession>A0A380SZX0</accession>
<dbReference type="InterPro" id="IPR000182">
    <property type="entry name" value="GNAT_dom"/>
</dbReference>
<feature type="domain" description="N-acetyltransferase" evidence="4">
    <location>
        <begin position="2"/>
        <end position="162"/>
    </location>
</feature>
<gene>
    <name evidence="5" type="ORF">CCOS864_02991</name>
</gene>
<dbReference type="Proteomes" id="UP000255177">
    <property type="component" value="Unassembled WGS sequence"/>
</dbReference>
<dbReference type="Pfam" id="PF00583">
    <property type="entry name" value="Acetyltransf_1"/>
    <property type="match status" value="1"/>
</dbReference>
<evidence type="ECO:0000313" key="5">
    <source>
        <dbReference type="EMBL" id="SUQ63539.1"/>
    </source>
</evidence>
<dbReference type="SUPFAM" id="SSF55729">
    <property type="entry name" value="Acyl-CoA N-acyltransferases (Nat)"/>
    <property type="match status" value="1"/>
</dbReference>
<name>A0A380SZX0_9PSED</name>
<dbReference type="GO" id="GO:0016747">
    <property type="term" value="F:acyltransferase activity, transferring groups other than amino-acyl groups"/>
    <property type="evidence" value="ECO:0007669"/>
    <property type="project" value="InterPro"/>
</dbReference>
<dbReference type="PANTHER" id="PTHR43877">
    <property type="entry name" value="AMINOALKYLPHOSPHONATE N-ACETYLTRANSFERASE-RELATED-RELATED"/>
    <property type="match status" value="1"/>
</dbReference>
<evidence type="ECO:0000256" key="2">
    <source>
        <dbReference type="ARBA" id="ARBA00023315"/>
    </source>
</evidence>
<dbReference type="InterPro" id="IPR016181">
    <property type="entry name" value="Acyl_CoA_acyltransferase"/>
</dbReference>
<evidence type="ECO:0000256" key="3">
    <source>
        <dbReference type="SAM" id="MobiDB-lite"/>
    </source>
</evidence>
<dbReference type="InterPro" id="IPR050832">
    <property type="entry name" value="Bact_Acetyltransf"/>
</dbReference>
<keyword evidence="2" id="KW-0012">Acyltransferase</keyword>
<keyword evidence="6" id="KW-1185">Reference proteome</keyword>
<organism evidence="5 6">
    <name type="scientific">Pseudomonas wadenswilerensis</name>
    <dbReference type="NCBI Taxonomy" id="1785161"/>
    <lineage>
        <taxon>Bacteria</taxon>
        <taxon>Pseudomonadati</taxon>
        <taxon>Pseudomonadota</taxon>
        <taxon>Gammaproteobacteria</taxon>
        <taxon>Pseudomonadales</taxon>
        <taxon>Pseudomonadaceae</taxon>
        <taxon>Pseudomonas</taxon>
    </lineage>
</organism>
<feature type="region of interest" description="Disordered" evidence="3">
    <location>
        <begin position="146"/>
        <end position="167"/>
    </location>
</feature>
<sequence>MISIRPVLPHEWPTYRDLRLQALQDSPDAFGSTFAAESQRTDENWAARIAAAHASGNDRPFFAVNGDVVCGLVWCKLSAAEPGVADIYQMWVDPAARGLGAGGALLKAALDWATSVAVRRVGLGVTLADSPAMRLYQAHGFQPVGAPEPLREGSSLMSQGMQRQLSA</sequence>
<evidence type="ECO:0000313" key="6">
    <source>
        <dbReference type="Proteomes" id="UP000255177"/>
    </source>
</evidence>
<proteinExistence type="predicted"/>
<feature type="compositionally biased region" description="Polar residues" evidence="3">
    <location>
        <begin position="155"/>
        <end position="167"/>
    </location>
</feature>
<keyword evidence="1 5" id="KW-0808">Transferase</keyword>
<evidence type="ECO:0000259" key="4">
    <source>
        <dbReference type="PROSITE" id="PS51186"/>
    </source>
</evidence>
<dbReference type="EMBL" id="UIDD01000007">
    <property type="protein sequence ID" value="SUQ63539.1"/>
    <property type="molecule type" value="Genomic_DNA"/>
</dbReference>
<dbReference type="PROSITE" id="PS51186">
    <property type="entry name" value="GNAT"/>
    <property type="match status" value="1"/>
</dbReference>
<evidence type="ECO:0000256" key="1">
    <source>
        <dbReference type="ARBA" id="ARBA00022679"/>
    </source>
</evidence>
<reference evidence="6" key="1">
    <citation type="submission" date="2018-07" db="EMBL/GenBank/DDBJ databases">
        <authorList>
            <person name="Blom J."/>
        </authorList>
    </citation>
    <scope>NUCLEOTIDE SEQUENCE [LARGE SCALE GENOMIC DNA]</scope>
    <source>
        <strain evidence="6">CCOS 864</strain>
    </source>
</reference>
<dbReference type="RefSeq" id="WP_115087058.1">
    <property type="nucleotide sequence ID" value="NZ_CBCSFG010000014.1"/>
</dbReference>
<dbReference type="Gene3D" id="3.40.630.30">
    <property type="match status" value="1"/>
</dbReference>
<dbReference type="PANTHER" id="PTHR43877:SF2">
    <property type="entry name" value="AMINOALKYLPHOSPHONATE N-ACETYLTRANSFERASE-RELATED"/>
    <property type="match status" value="1"/>
</dbReference>
<protein>
    <submittedName>
        <fullName evidence="5">Acetyltransferase family protein</fullName>
    </submittedName>
</protein>
<dbReference type="AlphaFoldDB" id="A0A380SZX0"/>